<dbReference type="InterPro" id="IPR051675">
    <property type="entry name" value="Endo/Exo/Phosphatase_dom_1"/>
</dbReference>
<dbReference type="InterPro" id="IPR004509">
    <property type="entry name" value="Competence_ComEA_HhH"/>
</dbReference>
<dbReference type="InterPro" id="IPR010994">
    <property type="entry name" value="RuvA_2-like"/>
</dbReference>
<keyword evidence="5" id="KW-1185">Reference proteome</keyword>
<protein>
    <submittedName>
        <fullName evidence="4">Competence protein ComEA helix-hairpin-helix repeat protein</fullName>
    </submittedName>
</protein>
<dbReference type="Pfam" id="PF10531">
    <property type="entry name" value="SLBB"/>
    <property type="match status" value="1"/>
</dbReference>
<dbReference type="Pfam" id="PF12836">
    <property type="entry name" value="HHH_3"/>
    <property type="match status" value="1"/>
</dbReference>
<dbReference type="KEGG" id="tjr:TherJR_2464"/>
<feature type="region of interest" description="Disordered" evidence="1">
    <location>
        <begin position="73"/>
        <end position="92"/>
    </location>
</feature>
<feature type="domain" description="Helix-hairpin-helix DNA-binding motif class 1" evidence="3">
    <location>
        <begin position="197"/>
        <end position="216"/>
    </location>
</feature>
<evidence type="ECO:0000313" key="5">
    <source>
        <dbReference type="Proteomes" id="UP000002377"/>
    </source>
</evidence>
<keyword evidence="2" id="KW-0472">Membrane</keyword>
<dbReference type="PANTHER" id="PTHR21180:SF32">
    <property type="entry name" value="ENDONUCLEASE_EXONUCLEASE_PHOSPHATASE FAMILY DOMAIN-CONTAINING PROTEIN 1"/>
    <property type="match status" value="1"/>
</dbReference>
<dbReference type="GO" id="GO:0015627">
    <property type="term" value="C:type II protein secretion system complex"/>
    <property type="evidence" value="ECO:0007669"/>
    <property type="project" value="TreeGrafter"/>
</dbReference>
<dbReference type="HOGENOM" id="CLU_052011_1_1_9"/>
<dbReference type="STRING" id="635013.TherJR_2464"/>
<proteinExistence type="predicted"/>
<dbReference type="AlphaFoldDB" id="D5XAU9"/>
<evidence type="ECO:0000259" key="3">
    <source>
        <dbReference type="SMART" id="SM00278"/>
    </source>
</evidence>
<feature type="transmembrane region" description="Helical" evidence="2">
    <location>
        <begin position="34"/>
        <end position="53"/>
    </location>
</feature>
<evidence type="ECO:0000256" key="1">
    <source>
        <dbReference type="SAM" id="MobiDB-lite"/>
    </source>
</evidence>
<feature type="region of interest" description="Disordered" evidence="1">
    <location>
        <begin position="167"/>
        <end position="188"/>
    </location>
</feature>
<dbReference type="NCBIfam" id="TIGR00426">
    <property type="entry name" value="competence protein ComEA helix-hairpin-helix repeat region"/>
    <property type="match status" value="1"/>
</dbReference>
<dbReference type="SUPFAM" id="SSF47781">
    <property type="entry name" value="RuvA domain 2-like"/>
    <property type="match status" value="1"/>
</dbReference>
<dbReference type="GO" id="GO:0015628">
    <property type="term" value="P:protein secretion by the type II secretion system"/>
    <property type="evidence" value="ECO:0007669"/>
    <property type="project" value="TreeGrafter"/>
</dbReference>
<dbReference type="InterPro" id="IPR003583">
    <property type="entry name" value="Hlx-hairpin-Hlx_DNA-bd_motif"/>
</dbReference>
<organism evidence="4 5">
    <name type="scientific">Thermincola potens (strain JR)</name>
    <dbReference type="NCBI Taxonomy" id="635013"/>
    <lineage>
        <taxon>Bacteria</taxon>
        <taxon>Bacillati</taxon>
        <taxon>Bacillota</taxon>
        <taxon>Clostridia</taxon>
        <taxon>Eubacteriales</taxon>
        <taxon>Thermincolaceae</taxon>
        <taxon>Thermincola</taxon>
    </lineage>
</organism>
<gene>
    <name evidence="4" type="ordered locus">TherJR_2464</name>
</gene>
<dbReference type="PANTHER" id="PTHR21180">
    <property type="entry name" value="ENDONUCLEASE/EXONUCLEASE/PHOSPHATASE FAMILY DOMAIN-CONTAINING PROTEIN 1"/>
    <property type="match status" value="1"/>
</dbReference>
<evidence type="ECO:0000313" key="4">
    <source>
        <dbReference type="EMBL" id="ADG83303.1"/>
    </source>
</evidence>
<name>D5XAU9_THEPJ</name>
<sequence>MLSPIEKIPAITVFKIGRGLERIIMEIDLKRKEIMLIIIIVLALVFGLGYRLAGSGLTNPYETVITETDGENADTAADKGANDTGVTGRKGENLQEDRVAQMVYFHIVGAVNKPGLYWLPEGARVADAVRLAIPSSRADLNALNLAELVVDQQKIYVPRQGEVNRFTSAQPPVASPGSGGRPAGSTGKVNINTASAKELDSLPGIGPALAERIIEYRQSNGGFKNINDLKKVSGIGDQKFAKLKDLITI</sequence>
<keyword evidence="2" id="KW-0812">Transmembrane</keyword>
<dbReference type="eggNOG" id="COG1555">
    <property type="taxonomic scope" value="Bacteria"/>
</dbReference>
<evidence type="ECO:0000256" key="2">
    <source>
        <dbReference type="SAM" id="Phobius"/>
    </source>
</evidence>
<dbReference type="InterPro" id="IPR019554">
    <property type="entry name" value="Soluble_ligand-bd"/>
</dbReference>
<dbReference type="GO" id="GO:0003677">
    <property type="term" value="F:DNA binding"/>
    <property type="evidence" value="ECO:0007669"/>
    <property type="project" value="InterPro"/>
</dbReference>
<dbReference type="SMART" id="SM00278">
    <property type="entry name" value="HhH1"/>
    <property type="match status" value="2"/>
</dbReference>
<dbReference type="Proteomes" id="UP000002377">
    <property type="component" value="Chromosome"/>
</dbReference>
<accession>D5XAU9</accession>
<feature type="domain" description="Helix-hairpin-helix DNA-binding motif class 1" evidence="3">
    <location>
        <begin position="227"/>
        <end position="246"/>
    </location>
</feature>
<dbReference type="EMBL" id="CP002028">
    <property type="protein sequence ID" value="ADG83303.1"/>
    <property type="molecule type" value="Genomic_DNA"/>
</dbReference>
<dbReference type="GO" id="GO:0006281">
    <property type="term" value="P:DNA repair"/>
    <property type="evidence" value="ECO:0007669"/>
    <property type="project" value="InterPro"/>
</dbReference>
<dbReference type="Gene3D" id="1.10.150.320">
    <property type="entry name" value="Photosystem II 12 kDa extrinsic protein"/>
    <property type="match status" value="1"/>
</dbReference>
<keyword evidence="2" id="KW-1133">Transmembrane helix</keyword>
<reference evidence="4 5" key="1">
    <citation type="submission" date="2010-05" db="EMBL/GenBank/DDBJ databases">
        <title>Complete sequence of Thermincola sp. JR.</title>
        <authorList>
            <consortium name="US DOE Joint Genome Institute"/>
            <person name="Lucas S."/>
            <person name="Copeland A."/>
            <person name="Lapidus A."/>
            <person name="Cheng J.-F."/>
            <person name="Bruce D."/>
            <person name="Goodwin L."/>
            <person name="Pitluck S."/>
            <person name="Chertkov O."/>
            <person name="Detter J.C."/>
            <person name="Han C."/>
            <person name="Tapia R."/>
            <person name="Land M."/>
            <person name="Hauser L."/>
            <person name="Kyrpides N."/>
            <person name="Mikhailova N."/>
            <person name="Hazen T.C."/>
            <person name="Woyke T."/>
        </authorList>
    </citation>
    <scope>NUCLEOTIDE SEQUENCE [LARGE SCALE GENOMIC DNA]</scope>
    <source>
        <strain evidence="4 5">JR</strain>
    </source>
</reference>